<sequence>MKNQPRQRSIDMSQPGAWAMVESWFLFAICIGSLLVASVVANDKNNQVFGGLLFCGGMLALIASILLFDRYKREAS</sequence>
<name>A0A7V8V2J1_9BACT</name>
<dbReference type="RefSeq" id="WP_207395205.1">
    <property type="nucleotide sequence ID" value="NZ_JABRWO010000002.1"/>
</dbReference>
<protein>
    <submittedName>
        <fullName evidence="2">Uncharacterized protein</fullName>
    </submittedName>
</protein>
<evidence type="ECO:0000313" key="3">
    <source>
        <dbReference type="Proteomes" id="UP000551616"/>
    </source>
</evidence>
<gene>
    <name evidence="2" type="ORF">HOV93_08660</name>
</gene>
<keyword evidence="1" id="KW-0472">Membrane</keyword>
<dbReference type="AlphaFoldDB" id="A0A7V8V2J1"/>
<evidence type="ECO:0000313" key="2">
    <source>
        <dbReference type="EMBL" id="MBA2113715.1"/>
    </source>
</evidence>
<comment type="caution">
    <text evidence="2">The sequence shown here is derived from an EMBL/GenBank/DDBJ whole genome shotgun (WGS) entry which is preliminary data.</text>
</comment>
<dbReference type="EMBL" id="JABRWO010000002">
    <property type="protein sequence ID" value="MBA2113715.1"/>
    <property type="molecule type" value="Genomic_DNA"/>
</dbReference>
<proteinExistence type="predicted"/>
<keyword evidence="1" id="KW-0812">Transmembrane</keyword>
<evidence type="ECO:0000256" key="1">
    <source>
        <dbReference type="SAM" id="Phobius"/>
    </source>
</evidence>
<reference evidence="2 3" key="1">
    <citation type="submission" date="2020-05" db="EMBL/GenBank/DDBJ databases">
        <title>Bremerella alba sp. nov., a novel planctomycete isolated from the surface of the macroalga Fucus spiralis.</title>
        <authorList>
            <person name="Godinho O."/>
            <person name="Botelho R."/>
            <person name="Albuquerque L."/>
            <person name="Wiegand S."/>
            <person name="Da Costa M.S."/>
            <person name="Lobo-Da-Cunha A."/>
            <person name="Jogler C."/>
            <person name="Lage O.M."/>
        </authorList>
    </citation>
    <scope>NUCLEOTIDE SEQUENCE [LARGE SCALE GENOMIC DNA]</scope>
    <source>
        <strain evidence="2 3">FF15</strain>
    </source>
</reference>
<organism evidence="2 3">
    <name type="scientific">Bremerella alba</name>
    <dbReference type="NCBI Taxonomy" id="980252"/>
    <lineage>
        <taxon>Bacteria</taxon>
        <taxon>Pseudomonadati</taxon>
        <taxon>Planctomycetota</taxon>
        <taxon>Planctomycetia</taxon>
        <taxon>Pirellulales</taxon>
        <taxon>Pirellulaceae</taxon>
        <taxon>Bremerella</taxon>
    </lineage>
</organism>
<keyword evidence="1" id="KW-1133">Transmembrane helix</keyword>
<keyword evidence="3" id="KW-1185">Reference proteome</keyword>
<feature type="transmembrane region" description="Helical" evidence="1">
    <location>
        <begin position="21"/>
        <end position="41"/>
    </location>
</feature>
<feature type="transmembrane region" description="Helical" evidence="1">
    <location>
        <begin position="47"/>
        <end position="68"/>
    </location>
</feature>
<accession>A0A7V8V2J1</accession>
<dbReference type="Proteomes" id="UP000551616">
    <property type="component" value="Unassembled WGS sequence"/>
</dbReference>